<name>A0ABW9RVM4_9BACT</name>
<feature type="transmembrane region" description="Helical" evidence="1">
    <location>
        <begin position="44"/>
        <end position="63"/>
    </location>
</feature>
<gene>
    <name evidence="2" type="ORF">E1163_25230</name>
</gene>
<evidence type="ECO:0008006" key="4">
    <source>
        <dbReference type="Google" id="ProtNLM"/>
    </source>
</evidence>
<evidence type="ECO:0000256" key="1">
    <source>
        <dbReference type="SAM" id="Phobius"/>
    </source>
</evidence>
<proteinExistence type="predicted"/>
<dbReference type="Proteomes" id="UP000798808">
    <property type="component" value="Unassembled WGS sequence"/>
</dbReference>
<protein>
    <recommendedName>
        <fullName evidence="4">Anti-sigma factor</fullName>
    </recommendedName>
</protein>
<keyword evidence="1" id="KW-0472">Membrane</keyword>
<evidence type="ECO:0000313" key="3">
    <source>
        <dbReference type="Proteomes" id="UP000798808"/>
    </source>
</evidence>
<evidence type="ECO:0000313" key="2">
    <source>
        <dbReference type="EMBL" id="MTI28284.1"/>
    </source>
</evidence>
<accession>A0ABW9RVM4</accession>
<keyword evidence="1" id="KW-0812">Transmembrane</keyword>
<dbReference type="EMBL" id="SMLW01000659">
    <property type="protein sequence ID" value="MTI28284.1"/>
    <property type="molecule type" value="Genomic_DNA"/>
</dbReference>
<comment type="caution">
    <text evidence="2">The sequence shown here is derived from an EMBL/GenBank/DDBJ whole genome shotgun (WGS) entry which is preliminary data.</text>
</comment>
<organism evidence="2 3">
    <name type="scientific">Fulvivirga kasyanovii</name>
    <dbReference type="NCBI Taxonomy" id="396812"/>
    <lineage>
        <taxon>Bacteria</taxon>
        <taxon>Pseudomonadati</taxon>
        <taxon>Bacteroidota</taxon>
        <taxon>Cytophagia</taxon>
        <taxon>Cytophagales</taxon>
        <taxon>Fulvivirgaceae</taxon>
        <taxon>Fulvivirga</taxon>
    </lineage>
</organism>
<sequence>MKDKLKESVDTRRADFDLYDADFDQMWNNIEGDLNKSRWNIRGMAGKVAAAILVLAMVSWGFISFKFNDVAEGVALHEISPELAETEYYYSQQVAEKLSIIKASNSGVDQEVMDNLMALDSAYQDLKKDLKDNADNEEVIAAMIANYRLKLNILEQILTEIKQHDQREQNSEVNI</sequence>
<dbReference type="RefSeq" id="WP_155175663.1">
    <property type="nucleotide sequence ID" value="NZ_BAAAFL010000012.1"/>
</dbReference>
<reference evidence="2 3" key="1">
    <citation type="submission" date="2019-02" db="EMBL/GenBank/DDBJ databases">
        <authorList>
            <person name="Goldberg S.R."/>
            <person name="Haltli B.A."/>
            <person name="Correa H."/>
            <person name="Russell K.G."/>
        </authorList>
    </citation>
    <scope>NUCLEOTIDE SEQUENCE [LARGE SCALE GENOMIC DNA]</scope>
    <source>
        <strain evidence="2 3">JCM 16186</strain>
    </source>
</reference>
<keyword evidence="3" id="KW-1185">Reference proteome</keyword>
<keyword evidence="1" id="KW-1133">Transmembrane helix</keyword>